<dbReference type="InterPro" id="IPR014014">
    <property type="entry name" value="RNA_helicase_DEAD_Q_motif"/>
</dbReference>
<evidence type="ECO:0000259" key="11">
    <source>
        <dbReference type="PROSITE" id="PS51195"/>
    </source>
</evidence>
<dbReference type="AlphaFoldDB" id="A0A176VP14"/>
<evidence type="ECO:0000256" key="6">
    <source>
        <dbReference type="ARBA" id="ARBA00022840"/>
    </source>
</evidence>
<dbReference type="InterPro" id="IPR014001">
    <property type="entry name" value="Helicase_ATP-bd"/>
</dbReference>
<dbReference type="PROSITE" id="PS51194">
    <property type="entry name" value="HELICASE_CTER"/>
    <property type="match status" value="1"/>
</dbReference>
<dbReference type="Pfam" id="PF00270">
    <property type="entry name" value="DEAD"/>
    <property type="match status" value="1"/>
</dbReference>
<keyword evidence="6" id="KW-0067">ATP-binding</keyword>
<dbReference type="EMBL" id="AP019871">
    <property type="protein sequence ID" value="BBN14470.1"/>
    <property type="molecule type" value="Genomic_DNA"/>
</dbReference>
<evidence type="ECO:0000259" key="10">
    <source>
        <dbReference type="PROSITE" id="PS51194"/>
    </source>
</evidence>
<evidence type="ECO:0000313" key="12">
    <source>
        <dbReference type="EMBL" id="BBN14470.1"/>
    </source>
</evidence>
<dbReference type="PROSITE" id="PS51195">
    <property type="entry name" value="Q_MOTIF"/>
    <property type="match status" value="1"/>
</dbReference>
<evidence type="ECO:0000313" key="14">
    <source>
        <dbReference type="Proteomes" id="UP000077202"/>
    </source>
</evidence>
<evidence type="ECO:0000313" key="13">
    <source>
        <dbReference type="EMBL" id="OAE21715.1"/>
    </source>
</evidence>
<feature type="compositionally biased region" description="Polar residues" evidence="8">
    <location>
        <begin position="7"/>
        <end position="17"/>
    </location>
</feature>
<dbReference type="Proteomes" id="UP000077202">
    <property type="component" value="Unassembled WGS sequence"/>
</dbReference>
<feature type="compositionally biased region" description="Polar residues" evidence="8">
    <location>
        <begin position="37"/>
        <end position="49"/>
    </location>
</feature>
<dbReference type="GO" id="GO:0003724">
    <property type="term" value="F:RNA helicase activity"/>
    <property type="evidence" value="ECO:0007669"/>
    <property type="project" value="UniProtKB-EC"/>
</dbReference>
<feature type="domain" description="Helicase C-terminal" evidence="10">
    <location>
        <begin position="506"/>
        <end position="669"/>
    </location>
</feature>
<evidence type="ECO:0000256" key="8">
    <source>
        <dbReference type="SAM" id="MobiDB-lite"/>
    </source>
</evidence>
<accession>A0A176VP14</accession>
<dbReference type="GO" id="GO:0005524">
    <property type="term" value="F:ATP binding"/>
    <property type="evidence" value="ECO:0007669"/>
    <property type="project" value="UniProtKB-KW"/>
</dbReference>
<keyword evidence="4" id="KW-0378">Hydrolase</keyword>
<evidence type="ECO:0000256" key="4">
    <source>
        <dbReference type="ARBA" id="ARBA00022801"/>
    </source>
</evidence>
<feature type="region of interest" description="Disordered" evidence="8">
    <location>
        <begin position="1"/>
        <end position="49"/>
    </location>
</feature>
<dbReference type="PANTHER" id="PTHR47958">
    <property type="entry name" value="ATP-DEPENDENT RNA HELICASE DBP3"/>
    <property type="match status" value="1"/>
</dbReference>
<dbReference type="Pfam" id="PF00271">
    <property type="entry name" value="Helicase_C"/>
    <property type="match status" value="1"/>
</dbReference>
<dbReference type="GO" id="GO:0003676">
    <property type="term" value="F:nucleic acid binding"/>
    <property type="evidence" value="ECO:0007669"/>
    <property type="project" value="InterPro"/>
</dbReference>
<reference evidence="13 14" key="1">
    <citation type="submission" date="2016-03" db="EMBL/GenBank/DDBJ databases">
        <title>Mechanisms controlling the formation of the plant cell surface in tip-growing cells are functionally conserved among land plants.</title>
        <authorList>
            <person name="Honkanen S."/>
            <person name="Jones V.A."/>
            <person name="Morieri G."/>
            <person name="Champion C."/>
            <person name="Hetherington A.J."/>
            <person name="Kelly S."/>
            <person name="Saint-Marcoux D."/>
            <person name="Proust H."/>
            <person name="Prescott H."/>
            <person name="Dolan L."/>
        </authorList>
    </citation>
    <scope>NUCLEOTIDE SEQUENCE [LARGE SCALE GENOMIC DNA]</scope>
    <source>
        <strain evidence="14">cv. Tak-1 and cv. Tak-2</strain>
        <tissue evidence="13">Whole gametophyte</tissue>
    </source>
</reference>
<dbReference type="SMART" id="SM00487">
    <property type="entry name" value="DEXDc"/>
    <property type="match status" value="1"/>
</dbReference>
<dbReference type="InterPro" id="IPR001650">
    <property type="entry name" value="Helicase_C-like"/>
</dbReference>
<organism evidence="13 14">
    <name type="scientific">Marchantia polymorpha subsp. ruderalis</name>
    <dbReference type="NCBI Taxonomy" id="1480154"/>
    <lineage>
        <taxon>Eukaryota</taxon>
        <taxon>Viridiplantae</taxon>
        <taxon>Streptophyta</taxon>
        <taxon>Embryophyta</taxon>
        <taxon>Marchantiophyta</taxon>
        <taxon>Marchantiopsida</taxon>
        <taxon>Marchantiidae</taxon>
        <taxon>Marchantiales</taxon>
        <taxon>Marchantiaceae</taxon>
        <taxon>Marchantia</taxon>
    </lineage>
</organism>
<evidence type="ECO:0000313" key="15">
    <source>
        <dbReference type="Proteomes" id="UP001162541"/>
    </source>
</evidence>
<keyword evidence="3" id="KW-0547">Nucleotide-binding</keyword>
<evidence type="ECO:0000256" key="3">
    <source>
        <dbReference type="ARBA" id="ARBA00022741"/>
    </source>
</evidence>
<evidence type="ECO:0000256" key="2">
    <source>
        <dbReference type="ARBA" id="ARBA00012552"/>
    </source>
</evidence>
<evidence type="ECO:0000256" key="1">
    <source>
        <dbReference type="ARBA" id="ARBA00009718"/>
    </source>
</evidence>
<dbReference type="InterPro" id="IPR007529">
    <property type="entry name" value="Znf_HIT"/>
</dbReference>
<name>A0A176VP14_MARPO</name>
<dbReference type="Proteomes" id="UP001162541">
    <property type="component" value="Chromosome 6"/>
</dbReference>
<comment type="similarity">
    <text evidence="1">Belongs to the DEAD box helicase family. DDX59 subfamily.</text>
</comment>
<gene>
    <name evidence="13" type="ORF">AXG93_1275s1260</name>
    <name evidence="12" type="ORF">Mp_6g12000</name>
</gene>
<reference evidence="12" key="2">
    <citation type="journal article" date="2019" name="Curr. Biol.">
        <title>Chromatin organization in early land plants reveals an ancestral association between H3K27me3, transposons, and constitutive heterochromatin.</title>
        <authorList>
            <person name="Montgomery S.A."/>
            <person name="Tanizawa Y."/>
            <person name="Galik B."/>
            <person name="Wang N."/>
            <person name="Ito T."/>
            <person name="Mochizuki T."/>
            <person name="Akimcheva S."/>
            <person name="Bowman J."/>
            <person name="Cognat V."/>
            <person name="Drouard L."/>
            <person name="Ekker H."/>
            <person name="Houng S."/>
            <person name="Kohchi T."/>
            <person name="Lin S."/>
            <person name="Liu L.D."/>
            <person name="Nakamura Y."/>
            <person name="Valeeva L.R."/>
            <person name="Shakirov E.V."/>
            <person name="Shippen D.E."/>
            <person name="Wei W."/>
            <person name="Yagura M."/>
            <person name="Yamaoka S."/>
            <person name="Yamato K.T."/>
            <person name="Liu C."/>
            <person name="Berger F."/>
        </authorList>
    </citation>
    <scope>NUCLEOTIDE SEQUENCE [LARGE SCALE GENOMIC DNA]</scope>
    <source>
        <strain evidence="12">Tak-1</strain>
    </source>
</reference>
<keyword evidence="5" id="KW-0347">Helicase</keyword>
<dbReference type="GO" id="GO:0016787">
    <property type="term" value="F:hydrolase activity"/>
    <property type="evidence" value="ECO:0007669"/>
    <property type="project" value="UniProtKB-KW"/>
</dbReference>
<evidence type="ECO:0000259" key="9">
    <source>
        <dbReference type="PROSITE" id="PS51192"/>
    </source>
</evidence>
<feature type="domain" description="Helicase ATP-binding" evidence="9">
    <location>
        <begin position="319"/>
        <end position="495"/>
    </location>
</feature>
<evidence type="ECO:0000256" key="7">
    <source>
        <dbReference type="PROSITE-ProRule" id="PRU00552"/>
    </source>
</evidence>
<keyword evidence="14" id="KW-1185">Reference proteome</keyword>
<dbReference type="SUPFAM" id="SSF52540">
    <property type="entry name" value="P-loop containing nucleoside triphosphate hydrolases"/>
    <property type="match status" value="1"/>
</dbReference>
<feature type="short sequence motif" description="Q motif" evidence="7">
    <location>
        <begin position="288"/>
        <end position="316"/>
    </location>
</feature>
<protein>
    <recommendedName>
        <fullName evidence="2">RNA helicase</fullName>
        <ecNumber evidence="2">3.6.4.13</ecNumber>
    </recommendedName>
</protein>
<dbReference type="Gene3D" id="3.40.50.300">
    <property type="entry name" value="P-loop containing nucleotide triphosphate hydrolases"/>
    <property type="match status" value="2"/>
</dbReference>
<sequence length="691" mass="74703">MFVPRSLRTSASTSSKLLGSPGRPDPSLPATCGKSPTVPSSSLQPSPTSVVAASSKVNADLGAVAGFSSPPVVSSGQSCSYTASLPTAAIDHVSSISHPANTQSAPDSHHRHGTVCTTAATTGSAPAENVEVNNSRSDIQEDPIVQKSIDQRAAEADEPTCVVCGRYGEYICDETDDDVCSLECKAIVLQGRTNRNEAKAASPDAVPDSIASSQTQGNVRVTRKTKVFSQTDLPFMEDDCFIVKDGEQPLPDWEPDDVVKRMTQQEVENLRRQIDVIVQGDDVPRPILEFSNCRFMPKLLSNLENSGFESPTSVQMQVIPAALKGRDLLVSAGTGLGKTVGYLLSVVFRSCRIRSHFLVDKQKPLAIVLTPTRELCVQVEEQAKALAKGLPVKTALVVGGDALPQQIHRLKQGVELIIGTPGRLIDLFSKHEVDLDNVCMLVLDEVDSMLDRGFREQVLQIVTALTQPQILMFSATIPPEIDVFSSSLLKRPIRISVGKTSVPSESVKQTVIWVETKNKKNKLFDVLRSPHHFRPPVVVFVSSRLGAELLADAIQNVTGLQAAAVHGEKSMQERREVMGSFLTGSLPIVVATGVLGRGLDLLRVTQVIIFDMPSSLDEYIHQIGRASRLGLPGSAMVFVNDESKQLFKPLIEILRSSGVVVPKELASSPYAVSSYAAAYNPRKRKAYTNKK</sequence>
<reference evidence="15" key="3">
    <citation type="journal article" date="2020" name="Curr. Biol.">
        <title>Chromatin organization in early land plants reveals an ancestral association between H3K27me3, transposons, and constitutive heterochromatin.</title>
        <authorList>
            <person name="Montgomery S.A."/>
            <person name="Tanizawa Y."/>
            <person name="Galik B."/>
            <person name="Wang N."/>
            <person name="Ito T."/>
            <person name="Mochizuki T."/>
            <person name="Akimcheva S."/>
            <person name="Bowman J.L."/>
            <person name="Cognat V."/>
            <person name="Marechal-Drouard L."/>
            <person name="Ekker H."/>
            <person name="Hong S.F."/>
            <person name="Kohchi T."/>
            <person name="Lin S.S."/>
            <person name="Liu L.D."/>
            <person name="Nakamura Y."/>
            <person name="Valeeva L.R."/>
            <person name="Shakirov E.V."/>
            <person name="Shippen D.E."/>
            <person name="Wei W.L."/>
            <person name="Yagura M."/>
            <person name="Yamaoka S."/>
            <person name="Yamato K.T."/>
            <person name="Liu C."/>
            <person name="Berger F."/>
        </authorList>
    </citation>
    <scope>NUCLEOTIDE SEQUENCE [LARGE SCALE GENOMIC DNA]</scope>
    <source>
        <strain evidence="15">Tak-1</strain>
    </source>
</reference>
<dbReference type="EC" id="3.6.4.13" evidence="2"/>
<dbReference type="PROSITE" id="PS51192">
    <property type="entry name" value="HELICASE_ATP_BIND_1"/>
    <property type="match status" value="1"/>
</dbReference>
<proteinExistence type="inferred from homology"/>
<dbReference type="InterPro" id="IPR027417">
    <property type="entry name" value="P-loop_NTPase"/>
</dbReference>
<dbReference type="Gene3D" id="3.30.60.220">
    <property type="match status" value="1"/>
</dbReference>
<dbReference type="CDD" id="cd18787">
    <property type="entry name" value="SF2_C_DEAD"/>
    <property type="match status" value="1"/>
</dbReference>
<dbReference type="SMART" id="SM00490">
    <property type="entry name" value="HELICc"/>
    <property type="match status" value="1"/>
</dbReference>
<dbReference type="Pfam" id="PF04438">
    <property type="entry name" value="zf-HIT"/>
    <property type="match status" value="1"/>
</dbReference>
<feature type="region of interest" description="Disordered" evidence="8">
    <location>
        <begin position="196"/>
        <end position="217"/>
    </location>
</feature>
<dbReference type="InterPro" id="IPR011545">
    <property type="entry name" value="DEAD/DEAH_box_helicase_dom"/>
</dbReference>
<evidence type="ECO:0000256" key="5">
    <source>
        <dbReference type="ARBA" id="ARBA00022806"/>
    </source>
</evidence>
<feature type="domain" description="DEAD-box RNA helicase Q" evidence="11">
    <location>
        <begin position="288"/>
        <end position="316"/>
    </location>
</feature>
<dbReference type="CDD" id="cd23022">
    <property type="entry name" value="zf-HIT_DDX59"/>
    <property type="match status" value="1"/>
</dbReference>
<dbReference type="EMBL" id="LVLJ01003353">
    <property type="protein sequence ID" value="OAE21715.1"/>
    <property type="molecule type" value="Genomic_DNA"/>
</dbReference>